<evidence type="ECO:0000259" key="6">
    <source>
        <dbReference type="PROSITE" id="PS50865"/>
    </source>
</evidence>
<keyword evidence="3" id="KW-0862">Zinc</keyword>
<dbReference type="InterPro" id="IPR002893">
    <property type="entry name" value="Znf_MYND"/>
</dbReference>
<sequence>MESATRPSTGPGGSCHDTSNLARKALLDQPSTSRLSSSHPTFRHPPSVTEENHSRVSLAYLIVILYQTTRKQSSATMPPSEKVDLHHCQKCRAKPHIWETPFRTCHRCKMARYCSLICQSDHYDDHKAACQAEAEERIKMNLQDDYRADELLTADSEFITFRSEAAQAVKNIEGARVGSSKWRSCSRTLS</sequence>
<evidence type="ECO:0000256" key="5">
    <source>
        <dbReference type="SAM" id="MobiDB-lite"/>
    </source>
</evidence>
<organism evidence="7 8">
    <name type="scientific">Lophiotrema nucula</name>
    <dbReference type="NCBI Taxonomy" id="690887"/>
    <lineage>
        <taxon>Eukaryota</taxon>
        <taxon>Fungi</taxon>
        <taxon>Dikarya</taxon>
        <taxon>Ascomycota</taxon>
        <taxon>Pezizomycotina</taxon>
        <taxon>Dothideomycetes</taxon>
        <taxon>Pleosporomycetidae</taxon>
        <taxon>Pleosporales</taxon>
        <taxon>Lophiotremataceae</taxon>
        <taxon>Lophiotrema</taxon>
    </lineage>
</organism>
<name>A0A6A5ZUC0_9PLEO</name>
<dbReference type="Gene3D" id="6.10.140.2220">
    <property type="match status" value="1"/>
</dbReference>
<accession>A0A6A5ZUC0</accession>
<keyword evidence="8" id="KW-1185">Reference proteome</keyword>
<evidence type="ECO:0000256" key="4">
    <source>
        <dbReference type="PROSITE-ProRule" id="PRU00134"/>
    </source>
</evidence>
<feature type="domain" description="MYND-type" evidence="6">
    <location>
        <begin position="88"/>
        <end position="130"/>
    </location>
</feature>
<reference evidence="7" key="1">
    <citation type="journal article" date="2020" name="Stud. Mycol.">
        <title>101 Dothideomycetes genomes: a test case for predicting lifestyles and emergence of pathogens.</title>
        <authorList>
            <person name="Haridas S."/>
            <person name="Albert R."/>
            <person name="Binder M."/>
            <person name="Bloem J."/>
            <person name="Labutti K."/>
            <person name="Salamov A."/>
            <person name="Andreopoulos B."/>
            <person name="Baker S."/>
            <person name="Barry K."/>
            <person name="Bills G."/>
            <person name="Bluhm B."/>
            <person name="Cannon C."/>
            <person name="Castanera R."/>
            <person name="Culley D."/>
            <person name="Daum C."/>
            <person name="Ezra D."/>
            <person name="Gonzalez J."/>
            <person name="Henrissat B."/>
            <person name="Kuo A."/>
            <person name="Liang C."/>
            <person name="Lipzen A."/>
            <person name="Lutzoni F."/>
            <person name="Magnuson J."/>
            <person name="Mondo S."/>
            <person name="Nolan M."/>
            <person name="Ohm R."/>
            <person name="Pangilinan J."/>
            <person name="Park H.-J."/>
            <person name="Ramirez L."/>
            <person name="Alfaro M."/>
            <person name="Sun H."/>
            <person name="Tritt A."/>
            <person name="Yoshinaga Y."/>
            <person name="Zwiers L.-H."/>
            <person name="Turgeon B."/>
            <person name="Goodwin S."/>
            <person name="Spatafora J."/>
            <person name="Crous P."/>
            <person name="Grigoriev I."/>
        </authorList>
    </citation>
    <scope>NUCLEOTIDE SEQUENCE</scope>
    <source>
        <strain evidence="7">CBS 627.86</strain>
    </source>
</reference>
<protein>
    <recommendedName>
        <fullName evidence="6">MYND-type domain-containing protein</fullName>
    </recommendedName>
</protein>
<dbReference type="PROSITE" id="PS50865">
    <property type="entry name" value="ZF_MYND_2"/>
    <property type="match status" value="1"/>
</dbReference>
<evidence type="ECO:0000313" key="7">
    <source>
        <dbReference type="EMBL" id="KAF2123240.1"/>
    </source>
</evidence>
<feature type="compositionally biased region" description="Polar residues" evidence="5">
    <location>
        <begin position="29"/>
        <end position="40"/>
    </location>
</feature>
<dbReference type="Pfam" id="PF01753">
    <property type="entry name" value="zf-MYND"/>
    <property type="match status" value="1"/>
</dbReference>
<evidence type="ECO:0000256" key="3">
    <source>
        <dbReference type="ARBA" id="ARBA00022833"/>
    </source>
</evidence>
<keyword evidence="2 4" id="KW-0863">Zinc-finger</keyword>
<gene>
    <name evidence="7" type="ORF">BDV96DRAFT_15738</name>
</gene>
<keyword evidence="1" id="KW-0479">Metal-binding</keyword>
<evidence type="ECO:0000313" key="8">
    <source>
        <dbReference type="Proteomes" id="UP000799770"/>
    </source>
</evidence>
<feature type="region of interest" description="Disordered" evidence="5">
    <location>
        <begin position="1"/>
        <end position="50"/>
    </location>
</feature>
<proteinExistence type="predicted"/>
<dbReference type="EMBL" id="ML977310">
    <property type="protein sequence ID" value="KAF2123240.1"/>
    <property type="molecule type" value="Genomic_DNA"/>
</dbReference>
<dbReference type="Proteomes" id="UP000799770">
    <property type="component" value="Unassembled WGS sequence"/>
</dbReference>
<evidence type="ECO:0000256" key="1">
    <source>
        <dbReference type="ARBA" id="ARBA00022723"/>
    </source>
</evidence>
<dbReference type="GO" id="GO:0008270">
    <property type="term" value="F:zinc ion binding"/>
    <property type="evidence" value="ECO:0007669"/>
    <property type="project" value="UniProtKB-KW"/>
</dbReference>
<dbReference type="AlphaFoldDB" id="A0A6A5ZUC0"/>
<evidence type="ECO:0000256" key="2">
    <source>
        <dbReference type="ARBA" id="ARBA00022771"/>
    </source>
</evidence>
<dbReference type="SUPFAM" id="SSF144232">
    <property type="entry name" value="HIT/MYND zinc finger-like"/>
    <property type="match status" value="1"/>
</dbReference>
<dbReference type="OrthoDB" id="194358at2759"/>